<dbReference type="Gene3D" id="2.40.100.10">
    <property type="entry name" value="Cyclophilin-like"/>
    <property type="match status" value="1"/>
</dbReference>
<evidence type="ECO:0000259" key="7">
    <source>
        <dbReference type="PROSITE" id="PS50072"/>
    </source>
</evidence>
<keyword evidence="5 8" id="KW-0413">Isomerase</keyword>
<dbReference type="GO" id="GO:0006457">
    <property type="term" value="P:protein folding"/>
    <property type="evidence" value="ECO:0007669"/>
    <property type="project" value="InterPro"/>
</dbReference>
<comment type="catalytic activity">
    <reaction evidence="1">
        <text>[protein]-peptidylproline (omega=180) = [protein]-peptidylproline (omega=0)</text>
        <dbReference type="Rhea" id="RHEA:16237"/>
        <dbReference type="Rhea" id="RHEA-COMP:10747"/>
        <dbReference type="Rhea" id="RHEA-COMP:10748"/>
        <dbReference type="ChEBI" id="CHEBI:83833"/>
        <dbReference type="ChEBI" id="CHEBI:83834"/>
        <dbReference type="EC" id="5.2.1.8"/>
    </reaction>
</comment>
<dbReference type="InterPro" id="IPR029000">
    <property type="entry name" value="Cyclophilin-like_dom_sf"/>
</dbReference>
<evidence type="ECO:0000256" key="3">
    <source>
        <dbReference type="ARBA" id="ARBA00022729"/>
    </source>
</evidence>
<evidence type="ECO:0000256" key="2">
    <source>
        <dbReference type="ARBA" id="ARBA00013194"/>
    </source>
</evidence>
<keyword evidence="6" id="KW-0472">Membrane</keyword>
<name>A0A1V0S9I2_9VIRU</name>
<feature type="domain" description="PPIase cyclophilin-type" evidence="7">
    <location>
        <begin position="71"/>
        <end position="225"/>
    </location>
</feature>
<dbReference type="Pfam" id="PF00160">
    <property type="entry name" value="Pro_isomerase"/>
    <property type="match status" value="1"/>
</dbReference>
<keyword evidence="3" id="KW-0732">Signal</keyword>
<proteinExistence type="predicted"/>
<evidence type="ECO:0000256" key="4">
    <source>
        <dbReference type="ARBA" id="ARBA00023110"/>
    </source>
</evidence>
<protein>
    <recommendedName>
        <fullName evidence="2">peptidylprolyl isomerase</fullName>
        <ecNumber evidence="2">5.2.1.8</ecNumber>
    </recommendedName>
</protein>
<dbReference type="EMBL" id="KY684083">
    <property type="protein sequence ID" value="ARF08362.1"/>
    <property type="molecule type" value="Genomic_DNA"/>
</dbReference>
<keyword evidence="6" id="KW-1133">Transmembrane helix</keyword>
<sequence length="226" mass="25722">MENIVDVSLFLIIILLFIGLVYQLFSKKTNENFGNDNIPLVIPKKKILKSEKRKINKKNKKKVHFEDDLIFIEISENGESIGKIIIKLFADIVPITCKNFRELCNKKKYVNCPFHRIIKDFMIQGGDYTRGNGTGGMSIYGESFEDENFEIPHDQPYLLSMANAGPNTNGSQFFITTSECPHLDGKHVVFGRVVKGFDIIDYLNNVETNGNDKPLNDIRILNCGQI</sequence>
<feature type="transmembrane region" description="Helical" evidence="6">
    <location>
        <begin position="7"/>
        <end position="25"/>
    </location>
</feature>
<dbReference type="GO" id="GO:0003755">
    <property type="term" value="F:peptidyl-prolyl cis-trans isomerase activity"/>
    <property type="evidence" value="ECO:0007669"/>
    <property type="project" value="UniProtKB-KW"/>
</dbReference>
<dbReference type="SUPFAM" id="SSF50891">
    <property type="entry name" value="Cyclophilin-like"/>
    <property type="match status" value="1"/>
</dbReference>
<dbReference type="FunFam" id="2.40.100.10:FF:000019">
    <property type="entry name" value="Peptidyl-prolyl cis-trans isomerase"/>
    <property type="match status" value="1"/>
</dbReference>
<evidence type="ECO:0000313" key="8">
    <source>
        <dbReference type="EMBL" id="ARF08362.1"/>
    </source>
</evidence>
<keyword evidence="6" id="KW-0812">Transmembrane</keyword>
<dbReference type="PRINTS" id="PR00153">
    <property type="entry name" value="CSAPPISMRASE"/>
</dbReference>
<reference evidence="8" key="1">
    <citation type="journal article" date="2017" name="Science">
        <title>Giant viruses with an expanded complement of translation system components.</title>
        <authorList>
            <person name="Schulz F."/>
            <person name="Yutin N."/>
            <person name="Ivanova N.N."/>
            <person name="Ortega D.R."/>
            <person name="Lee T.K."/>
            <person name="Vierheilig J."/>
            <person name="Daims H."/>
            <person name="Horn M."/>
            <person name="Wagner M."/>
            <person name="Jensen G.J."/>
            <person name="Kyrpides N.C."/>
            <person name="Koonin E.V."/>
            <person name="Woyke T."/>
        </authorList>
    </citation>
    <scope>NUCLEOTIDE SEQUENCE</scope>
    <source>
        <strain evidence="8">CTV1</strain>
    </source>
</reference>
<evidence type="ECO:0000256" key="6">
    <source>
        <dbReference type="SAM" id="Phobius"/>
    </source>
</evidence>
<organism evidence="8">
    <name type="scientific">Catovirus CTV1</name>
    <dbReference type="NCBI Taxonomy" id="1977631"/>
    <lineage>
        <taxon>Viruses</taxon>
        <taxon>Varidnaviria</taxon>
        <taxon>Bamfordvirae</taxon>
        <taxon>Nucleocytoviricota</taxon>
        <taxon>Megaviricetes</taxon>
        <taxon>Imitervirales</taxon>
        <taxon>Mimiviridae</taxon>
        <taxon>Klosneuvirinae</taxon>
        <taxon>Catovirus</taxon>
    </lineage>
</organism>
<keyword evidence="4" id="KW-0697">Rotamase</keyword>
<dbReference type="GO" id="GO:0016018">
    <property type="term" value="F:cyclosporin A binding"/>
    <property type="evidence" value="ECO:0007669"/>
    <property type="project" value="TreeGrafter"/>
</dbReference>
<dbReference type="EC" id="5.2.1.8" evidence="2"/>
<gene>
    <name evidence="8" type="ORF">Catovirus_1_412</name>
</gene>
<dbReference type="PROSITE" id="PS50072">
    <property type="entry name" value="CSA_PPIASE_2"/>
    <property type="match status" value="1"/>
</dbReference>
<accession>A0A1V0S9I2</accession>
<evidence type="ECO:0000256" key="1">
    <source>
        <dbReference type="ARBA" id="ARBA00000971"/>
    </source>
</evidence>
<evidence type="ECO:0000256" key="5">
    <source>
        <dbReference type="ARBA" id="ARBA00023235"/>
    </source>
</evidence>
<dbReference type="InterPro" id="IPR020892">
    <property type="entry name" value="Cyclophilin-type_PPIase_CS"/>
</dbReference>
<dbReference type="PANTHER" id="PTHR11071:SF561">
    <property type="entry name" value="PEPTIDYL-PROLYL CIS-TRANS ISOMERASE D-RELATED"/>
    <property type="match status" value="1"/>
</dbReference>
<dbReference type="InterPro" id="IPR002130">
    <property type="entry name" value="Cyclophilin-type_PPIase_dom"/>
</dbReference>
<dbReference type="PANTHER" id="PTHR11071">
    <property type="entry name" value="PEPTIDYL-PROLYL CIS-TRANS ISOMERASE"/>
    <property type="match status" value="1"/>
</dbReference>
<dbReference type="PROSITE" id="PS00170">
    <property type="entry name" value="CSA_PPIASE_1"/>
    <property type="match status" value="1"/>
</dbReference>